<dbReference type="PROSITE" id="PS00041">
    <property type="entry name" value="HTH_ARAC_FAMILY_1"/>
    <property type="match status" value="1"/>
</dbReference>
<dbReference type="Pfam" id="PF01965">
    <property type="entry name" value="DJ-1_PfpI"/>
    <property type="match status" value="1"/>
</dbReference>
<keyword evidence="2" id="KW-0238">DNA-binding</keyword>
<dbReference type="Gene3D" id="1.10.10.60">
    <property type="entry name" value="Homeodomain-like"/>
    <property type="match status" value="2"/>
</dbReference>
<evidence type="ECO:0000313" key="5">
    <source>
        <dbReference type="EMBL" id="NDU42714.1"/>
    </source>
</evidence>
<dbReference type="InterPro" id="IPR002818">
    <property type="entry name" value="DJ-1/PfpI"/>
</dbReference>
<evidence type="ECO:0000256" key="1">
    <source>
        <dbReference type="ARBA" id="ARBA00023015"/>
    </source>
</evidence>
<dbReference type="InterPro" id="IPR052158">
    <property type="entry name" value="INH-QAR"/>
</dbReference>
<keyword evidence="3" id="KW-0804">Transcription</keyword>
<accession>A0A845UFR5</accession>
<proteinExistence type="predicted"/>
<evidence type="ECO:0000256" key="2">
    <source>
        <dbReference type="ARBA" id="ARBA00023125"/>
    </source>
</evidence>
<dbReference type="InterPro" id="IPR029062">
    <property type="entry name" value="Class_I_gatase-like"/>
</dbReference>
<sequence>MHDTRQIVVGLLEYPGAMQSAVLGLIDVFQFANRIIAQYPQAGLPTFAISRWRTDGPLVESGNAATVPPVKLVPLLDVLIIPPSIGGTYYEAPHWVLVDWLKAQHARGTIVCSACAGSFVLAATGLLDGRRATTHWDLSSQFAQRFPNIHLNTDHILINDGDVVTAGGLMSWMDLGLELVEQFTCPTVMIELGKFLIIDTGRREQRYYKKFVPPFGHGNAVVLKAQHYIQQHFHTDLTVKMLAEHSHLGERTLLRKFISVTGLKPSEYVQNIRIQKARELLETTNLPIEKVALVVGYEDAGAFRKIFKRLTGLSPREFRVRFSV</sequence>
<dbReference type="PANTHER" id="PTHR43130:SF3">
    <property type="entry name" value="HTH-TYPE TRANSCRIPTIONAL REGULATOR RV1931C"/>
    <property type="match status" value="1"/>
</dbReference>
<dbReference type="Gene3D" id="3.40.50.880">
    <property type="match status" value="1"/>
</dbReference>
<gene>
    <name evidence="5" type="ORF">GL267_08700</name>
</gene>
<dbReference type="EMBL" id="WNJL01000034">
    <property type="protein sequence ID" value="NDU42714.1"/>
    <property type="molecule type" value="Genomic_DNA"/>
</dbReference>
<comment type="caution">
    <text evidence="5">The sequence shown here is derived from an EMBL/GenBank/DDBJ whole genome shotgun (WGS) entry which is preliminary data.</text>
</comment>
<dbReference type="InterPro" id="IPR020449">
    <property type="entry name" value="Tscrpt_reg_AraC-type_HTH"/>
</dbReference>
<dbReference type="SUPFAM" id="SSF52317">
    <property type="entry name" value="Class I glutamine amidotransferase-like"/>
    <property type="match status" value="1"/>
</dbReference>
<dbReference type="GO" id="GO:0003700">
    <property type="term" value="F:DNA-binding transcription factor activity"/>
    <property type="evidence" value="ECO:0007669"/>
    <property type="project" value="InterPro"/>
</dbReference>
<dbReference type="Pfam" id="PF12833">
    <property type="entry name" value="HTH_18"/>
    <property type="match status" value="1"/>
</dbReference>
<feature type="domain" description="HTH araC/xylS-type" evidence="4">
    <location>
        <begin position="223"/>
        <end position="321"/>
    </location>
</feature>
<dbReference type="AlphaFoldDB" id="A0A845UFR5"/>
<dbReference type="InterPro" id="IPR009057">
    <property type="entry name" value="Homeodomain-like_sf"/>
</dbReference>
<keyword evidence="1" id="KW-0805">Transcription regulation</keyword>
<dbReference type="PRINTS" id="PR00032">
    <property type="entry name" value="HTHARAC"/>
</dbReference>
<evidence type="ECO:0000256" key="3">
    <source>
        <dbReference type="ARBA" id="ARBA00023163"/>
    </source>
</evidence>
<dbReference type="CDD" id="cd03138">
    <property type="entry name" value="GATase1_AraC_2"/>
    <property type="match status" value="1"/>
</dbReference>
<dbReference type="InterPro" id="IPR018060">
    <property type="entry name" value="HTH_AraC"/>
</dbReference>
<dbReference type="SMART" id="SM00342">
    <property type="entry name" value="HTH_ARAC"/>
    <property type="match status" value="1"/>
</dbReference>
<name>A0A845UFR5_9PROT</name>
<dbReference type="InterPro" id="IPR018062">
    <property type="entry name" value="HTH_AraC-typ_CS"/>
</dbReference>
<dbReference type="PANTHER" id="PTHR43130">
    <property type="entry name" value="ARAC-FAMILY TRANSCRIPTIONAL REGULATOR"/>
    <property type="match status" value="1"/>
</dbReference>
<dbReference type="GO" id="GO:0043565">
    <property type="term" value="F:sequence-specific DNA binding"/>
    <property type="evidence" value="ECO:0007669"/>
    <property type="project" value="InterPro"/>
</dbReference>
<protein>
    <submittedName>
        <fullName evidence="5">Helix-turn-helix domain-containing protein</fullName>
    </submittedName>
</protein>
<organism evidence="5">
    <name type="scientific">Acidithiobacillus ferrianus</name>
    <dbReference type="NCBI Taxonomy" id="2678518"/>
    <lineage>
        <taxon>Bacteria</taxon>
        <taxon>Pseudomonadati</taxon>
        <taxon>Pseudomonadota</taxon>
        <taxon>Acidithiobacillia</taxon>
        <taxon>Acidithiobacillales</taxon>
        <taxon>Acidithiobacillaceae</taxon>
        <taxon>Acidithiobacillus</taxon>
    </lineage>
</organism>
<evidence type="ECO:0000259" key="4">
    <source>
        <dbReference type="PROSITE" id="PS01124"/>
    </source>
</evidence>
<reference evidence="5" key="1">
    <citation type="submission" date="2019-11" db="EMBL/GenBank/DDBJ databases">
        <title>Acidithiobacillus ferrianus sp. nov.: a facultatively anaerobic and extremely acidophilic chemolithoautotroph.</title>
        <authorList>
            <person name="Norris P.R."/>
            <person name="Falagan C."/>
            <person name="Moya-Beltran A."/>
            <person name="Castro M."/>
            <person name="Quatrini R."/>
            <person name="Johnson D.B."/>
        </authorList>
    </citation>
    <scope>NUCLEOTIDE SEQUENCE [LARGE SCALE GENOMIC DNA]</scope>
    <source>
        <strain evidence="5">MG</strain>
    </source>
</reference>
<dbReference type="SUPFAM" id="SSF46689">
    <property type="entry name" value="Homeodomain-like"/>
    <property type="match status" value="2"/>
</dbReference>
<dbReference type="PROSITE" id="PS01124">
    <property type="entry name" value="HTH_ARAC_FAMILY_2"/>
    <property type="match status" value="1"/>
</dbReference>